<dbReference type="Gene3D" id="3.30.1380.10">
    <property type="match status" value="1"/>
</dbReference>
<evidence type="ECO:0000313" key="3">
    <source>
        <dbReference type="Proteomes" id="UP000036951"/>
    </source>
</evidence>
<dbReference type="SUPFAM" id="SSF55166">
    <property type="entry name" value="Hedgehog/DD-peptidase"/>
    <property type="match status" value="1"/>
</dbReference>
<name>A0A8E1QWI8_9BACT</name>
<gene>
    <name evidence="2" type="ORF">ACU52_11745</name>
</gene>
<dbReference type="Proteomes" id="UP000036951">
    <property type="component" value="Unassembled WGS sequence"/>
</dbReference>
<evidence type="ECO:0000313" key="2">
    <source>
        <dbReference type="EMBL" id="KOO67757.1"/>
    </source>
</evidence>
<dbReference type="AlphaFoldDB" id="A0A8E1QWI8"/>
<sequence length="149" mass="17043">MDKNTQTRLSEHFTLEEMCRSGAAVRHRIDNTPDREQTERLRQLCLNVLEPLRRRFGVIRITSGFRSERLNAIVGGADTSQHMRGEAADIHISGMETGRKMYAYITANLDFDQLLFEHSMSNGACWLHVSYKAGKGQNRRQAIPFYKAA</sequence>
<dbReference type="EMBL" id="LFQU01000026">
    <property type="protein sequence ID" value="KOO67757.1"/>
    <property type="molecule type" value="Genomic_DNA"/>
</dbReference>
<dbReference type="InterPro" id="IPR009045">
    <property type="entry name" value="Zn_M74/Hedgehog-like"/>
</dbReference>
<reference evidence="2 3" key="1">
    <citation type="submission" date="2015-06" db="EMBL/GenBank/DDBJ databases">
        <title>Prevotella sp. 109, sp. nov., a novel member of the family Prevotellaceae isolated from human faeces.</title>
        <authorList>
            <person name="Shkoporov A.N."/>
            <person name="Chaplin A.V."/>
            <person name="Kafarskaia L.I."/>
            <person name="Efimov B.A."/>
        </authorList>
    </citation>
    <scope>NUCLEOTIDE SEQUENCE [LARGE SCALE GENOMIC DNA]</scope>
    <source>
        <strain evidence="2 3">109</strain>
    </source>
</reference>
<keyword evidence="3" id="KW-1185">Reference proteome</keyword>
<dbReference type="InterPro" id="IPR013230">
    <property type="entry name" value="Peptidase_M15A_C"/>
</dbReference>
<protein>
    <submittedName>
        <fullName evidence="2">Peptidase M15</fullName>
    </submittedName>
</protein>
<feature type="domain" description="Peptidase M15A C-terminal" evidence="1">
    <location>
        <begin position="12"/>
        <end position="98"/>
    </location>
</feature>
<evidence type="ECO:0000259" key="1">
    <source>
        <dbReference type="Pfam" id="PF08291"/>
    </source>
</evidence>
<accession>A0A8E1QWI8</accession>
<dbReference type="OrthoDB" id="5242612at2"/>
<dbReference type="RefSeq" id="WP_053398914.1">
    <property type="nucleotide sequence ID" value="NZ_DAWBWQ010000017.1"/>
</dbReference>
<organism evidence="2 3">
    <name type="scientific">Xylanibacter rarus</name>
    <dbReference type="NCBI Taxonomy" id="1676614"/>
    <lineage>
        <taxon>Bacteria</taxon>
        <taxon>Pseudomonadati</taxon>
        <taxon>Bacteroidota</taxon>
        <taxon>Bacteroidia</taxon>
        <taxon>Bacteroidales</taxon>
        <taxon>Prevotellaceae</taxon>
        <taxon>Xylanibacter</taxon>
    </lineage>
</organism>
<comment type="caution">
    <text evidence="2">The sequence shown here is derived from an EMBL/GenBank/DDBJ whole genome shotgun (WGS) entry which is preliminary data.</text>
</comment>
<dbReference type="Pfam" id="PF08291">
    <property type="entry name" value="Peptidase_M15_3"/>
    <property type="match status" value="1"/>
</dbReference>
<proteinExistence type="predicted"/>